<dbReference type="Proteomes" id="UP000034444">
    <property type="component" value="Chromosome"/>
</dbReference>
<name>A0A7U4M1N3_9BACT</name>
<dbReference type="EMBL" id="CP011308">
    <property type="protein sequence ID" value="AKF25231.1"/>
    <property type="molecule type" value="Genomic_DNA"/>
</dbReference>
<evidence type="ECO:0008006" key="3">
    <source>
        <dbReference type="Google" id="ProtNLM"/>
    </source>
</evidence>
<sequence>MDYSTWFKKHGEKHRKIMKKLTELSDEEIIEYFRFENMAEKEPEFCPLYAQKKKCHDMEVLNCYLCACPYFRFDDNGLYKKEGKTYYSTCSINAKEGKKFVSDNAVHQDCSGCLLPHKEPFIRKVFNRNWFEIMKNSNHSQ</sequence>
<dbReference type="OrthoDB" id="5339426at2"/>
<dbReference type="RefSeq" id="WP_046551309.1">
    <property type="nucleotide sequence ID" value="NZ_CP011308.1"/>
</dbReference>
<keyword evidence="2" id="KW-1185">Reference proteome</keyword>
<evidence type="ECO:0000313" key="1">
    <source>
        <dbReference type="EMBL" id="AKF25231.1"/>
    </source>
</evidence>
<reference evidence="1 2" key="1">
    <citation type="submission" date="2015-04" db="EMBL/GenBank/DDBJ databases">
        <title>Complete genome sequence of Sulfurovum lithotrophicum ATCC BAA-797T.</title>
        <authorList>
            <person name="Ahn J."/>
            <person name="Park G."/>
            <person name="Jeon W."/>
            <person name="Jang Y."/>
            <person name="Jang M."/>
            <person name="Lee H."/>
            <person name="Lee H."/>
        </authorList>
    </citation>
    <scope>NUCLEOTIDE SEQUENCE [LARGE SCALE GENOMIC DNA]</scope>
    <source>
        <strain evidence="2">ATCC BAA-797 / 42BKT</strain>
    </source>
</reference>
<organism evidence="1 2">
    <name type="scientific">Sulfurovum lithotrophicum</name>
    <dbReference type="NCBI Taxonomy" id="206403"/>
    <lineage>
        <taxon>Bacteria</taxon>
        <taxon>Pseudomonadati</taxon>
        <taxon>Campylobacterota</taxon>
        <taxon>Epsilonproteobacteria</taxon>
        <taxon>Campylobacterales</taxon>
        <taxon>Sulfurovaceae</taxon>
        <taxon>Sulfurovum</taxon>
    </lineage>
</organism>
<dbReference type="KEGG" id="slh:YH65_07360"/>
<dbReference type="AlphaFoldDB" id="A0A7U4M1N3"/>
<protein>
    <recommendedName>
        <fullName evidence="3">Cysteine-rich small domain-containing protein</fullName>
    </recommendedName>
</protein>
<gene>
    <name evidence="1" type="ORF">YH65_07360</name>
</gene>
<proteinExistence type="predicted"/>
<reference evidence="2" key="2">
    <citation type="journal article" date="2017" name="Stand. Genomic Sci.">
        <title>Complete genome sequence of the sulfur-oxidizing chemolithoautotrophic Sulfurovum lithotrophicum 42BKTT.</title>
        <authorList>
            <person name="Jeon W."/>
            <person name="Priscilla L."/>
            <person name="Park G."/>
            <person name="Lee H."/>
            <person name="Lee N."/>
            <person name="Lee D."/>
            <person name="Kwon H."/>
            <person name="Ahn I."/>
            <person name="Lee C."/>
            <person name="Lee H."/>
            <person name="Ahn J."/>
        </authorList>
    </citation>
    <scope>NUCLEOTIDE SEQUENCE [LARGE SCALE GENOMIC DNA]</scope>
    <source>
        <strain evidence="2">ATCC BAA-797 / 42BKT</strain>
    </source>
</reference>
<evidence type="ECO:0000313" key="2">
    <source>
        <dbReference type="Proteomes" id="UP000034444"/>
    </source>
</evidence>
<accession>A0A7U4M1N3</accession>